<evidence type="ECO:0000313" key="1">
    <source>
        <dbReference type="EMBL" id="KAK7028522.1"/>
    </source>
</evidence>
<accession>A0AAW0BQT6</accession>
<gene>
    <name evidence="1" type="ORF">R3P38DRAFT_2936938</name>
</gene>
<dbReference type="InterPro" id="IPR036412">
    <property type="entry name" value="HAD-like_sf"/>
</dbReference>
<name>A0AAW0BQT6_9AGAR</name>
<evidence type="ECO:0000313" key="2">
    <source>
        <dbReference type="Proteomes" id="UP001362999"/>
    </source>
</evidence>
<organism evidence="1 2">
    <name type="scientific">Favolaschia claudopus</name>
    <dbReference type="NCBI Taxonomy" id="2862362"/>
    <lineage>
        <taxon>Eukaryota</taxon>
        <taxon>Fungi</taxon>
        <taxon>Dikarya</taxon>
        <taxon>Basidiomycota</taxon>
        <taxon>Agaricomycotina</taxon>
        <taxon>Agaricomycetes</taxon>
        <taxon>Agaricomycetidae</taxon>
        <taxon>Agaricales</taxon>
        <taxon>Marasmiineae</taxon>
        <taxon>Mycenaceae</taxon>
        <taxon>Favolaschia</taxon>
    </lineage>
</organism>
<dbReference type="AlphaFoldDB" id="A0AAW0BQT6"/>
<dbReference type="Gene3D" id="3.40.50.1000">
    <property type="entry name" value="HAD superfamily/HAD-like"/>
    <property type="match status" value="1"/>
</dbReference>
<protein>
    <recommendedName>
        <fullName evidence="3">Haloacid dehalogenase type II</fullName>
    </recommendedName>
</protein>
<dbReference type="EMBL" id="JAWWNJ010000028">
    <property type="protein sequence ID" value="KAK7028522.1"/>
    <property type="molecule type" value="Genomic_DNA"/>
</dbReference>
<dbReference type="InterPro" id="IPR023214">
    <property type="entry name" value="HAD_sf"/>
</dbReference>
<dbReference type="SUPFAM" id="SSF56784">
    <property type="entry name" value="HAD-like"/>
    <property type="match status" value="1"/>
</dbReference>
<keyword evidence="2" id="KW-1185">Reference proteome</keyword>
<sequence>MSSPLSGVQALLFDVFGTVVDWHGSVTKELERVGKQHGTPPMVSHVGLSWR</sequence>
<proteinExistence type="predicted"/>
<comment type="caution">
    <text evidence="1">The sequence shown here is derived from an EMBL/GenBank/DDBJ whole genome shotgun (WGS) entry which is preliminary data.</text>
</comment>
<reference evidence="1 2" key="1">
    <citation type="journal article" date="2024" name="J Genomics">
        <title>Draft genome sequencing and assembly of Favolaschia claudopus CIRM-BRFM 2984 isolated from oak limbs.</title>
        <authorList>
            <person name="Navarro D."/>
            <person name="Drula E."/>
            <person name="Chaduli D."/>
            <person name="Cazenave R."/>
            <person name="Ahrendt S."/>
            <person name="Wang J."/>
            <person name="Lipzen A."/>
            <person name="Daum C."/>
            <person name="Barry K."/>
            <person name="Grigoriev I.V."/>
            <person name="Favel A."/>
            <person name="Rosso M.N."/>
            <person name="Martin F."/>
        </authorList>
    </citation>
    <scope>NUCLEOTIDE SEQUENCE [LARGE SCALE GENOMIC DNA]</scope>
    <source>
        <strain evidence="1 2">CIRM-BRFM 2984</strain>
    </source>
</reference>
<dbReference type="Proteomes" id="UP001362999">
    <property type="component" value="Unassembled WGS sequence"/>
</dbReference>
<evidence type="ECO:0008006" key="3">
    <source>
        <dbReference type="Google" id="ProtNLM"/>
    </source>
</evidence>
<dbReference type="Gene3D" id="1.10.150.750">
    <property type="match status" value="1"/>
</dbReference>